<evidence type="ECO:0000256" key="1">
    <source>
        <dbReference type="SAM" id="MobiDB-lite"/>
    </source>
</evidence>
<accession>A0A6B8VND2</accession>
<keyword evidence="2" id="KW-1133">Transmembrane helix</keyword>
<feature type="transmembrane region" description="Helical" evidence="2">
    <location>
        <begin position="12"/>
        <end position="33"/>
    </location>
</feature>
<keyword evidence="2" id="KW-0472">Membrane</keyword>
<dbReference type="AlphaFoldDB" id="A0A6B8VND2"/>
<evidence type="ECO:0000313" key="4">
    <source>
        <dbReference type="Proteomes" id="UP000424462"/>
    </source>
</evidence>
<evidence type="ECO:0000256" key="2">
    <source>
        <dbReference type="SAM" id="Phobius"/>
    </source>
</evidence>
<organism evidence="3 4">
    <name type="scientific">Corynebacterium occultum</name>
    <dbReference type="NCBI Taxonomy" id="2675219"/>
    <lineage>
        <taxon>Bacteria</taxon>
        <taxon>Bacillati</taxon>
        <taxon>Actinomycetota</taxon>
        <taxon>Actinomycetes</taxon>
        <taxon>Mycobacteriales</taxon>
        <taxon>Corynebacteriaceae</taxon>
        <taxon>Corynebacterium</taxon>
    </lineage>
</organism>
<protein>
    <submittedName>
        <fullName evidence="3">Uncharacterized protein</fullName>
    </submittedName>
</protein>
<reference evidence="3 4" key="1">
    <citation type="submission" date="2019-11" db="EMBL/GenBank/DDBJ databases">
        <title>Complete genome sequence of Corynebacterium kalinowskii 1959, a novel Corynebacterium species isolated from soil of a small paddock in Vilsendorf, Germany.</title>
        <authorList>
            <person name="Schaffert L."/>
            <person name="Ruwe M."/>
            <person name="Milse J."/>
            <person name="Hanuschka K."/>
            <person name="Ortseifen V."/>
            <person name="Droste J."/>
            <person name="Brandt D."/>
            <person name="Schlueter L."/>
            <person name="Kutter Y."/>
            <person name="Vinke S."/>
            <person name="Viehoefer P."/>
            <person name="Jacob L."/>
            <person name="Luebke N.-C."/>
            <person name="Schulte-Berndt E."/>
            <person name="Hain C."/>
            <person name="Linder M."/>
            <person name="Schmidt P."/>
            <person name="Wollenschlaeger L."/>
            <person name="Luttermann T."/>
            <person name="Thieme E."/>
            <person name="Hassa J."/>
            <person name="Haak M."/>
            <person name="Wittchen M."/>
            <person name="Mentz A."/>
            <person name="Persicke M."/>
            <person name="Busche T."/>
            <person name="Ruckert C."/>
        </authorList>
    </citation>
    <scope>NUCLEOTIDE SEQUENCE [LARGE SCALE GENOMIC DNA]</scope>
    <source>
        <strain evidence="3 4">2039</strain>
    </source>
</reference>
<sequence>MPTSSSQRGIVAALVVLIIVLLVILAATITFVLRSQPGGTRSAEETVVTVTAPMSAETEPPTEPGPSTAVEDPSAAEQSEISAGQTQIRYISPVNRAGQLQAGWQISESESLDTWCGDSPVAVDEGIYSCGPSALSAPVCFAAADGIFYCPLGPFGNEIRALDLTFELHDSTTGEPGPWALKLDDGRTCTVRTGGAWGFRNDDYVGSYSCDRGPEVVLVSQSGDDAFGVDRSGEKWTVKLGELGISGETFPPPSTVGVNTAYFAAWAE</sequence>
<feature type="region of interest" description="Disordered" evidence="1">
    <location>
        <begin position="53"/>
        <end position="75"/>
    </location>
</feature>
<evidence type="ECO:0000313" key="3">
    <source>
        <dbReference type="EMBL" id="QGU07032.1"/>
    </source>
</evidence>
<name>A0A6B8VND2_9CORY</name>
<dbReference type="RefSeq" id="WP_156230572.1">
    <property type="nucleotide sequence ID" value="NZ_CP046455.1"/>
</dbReference>
<keyword evidence="2" id="KW-0812">Transmembrane</keyword>
<keyword evidence="4" id="KW-1185">Reference proteome</keyword>
<dbReference type="KEGG" id="cok:COCCU_05430"/>
<dbReference type="EMBL" id="CP046455">
    <property type="protein sequence ID" value="QGU07032.1"/>
    <property type="molecule type" value="Genomic_DNA"/>
</dbReference>
<proteinExistence type="predicted"/>
<dbReference type="Proteomes" id="UP000424462">
    <property type="component" value="Chromosome"/>
</dbReference>
<gene>
    <name evidence="3" type="ORF">COCCU_05430</name>
</gene>